<dbReference type="InterPro" id="IPR023614">
    <property type="entry name" value="Porin_dom_sf"/>
</dbReference>
<dbReference type="EMBL" id="QTQV01000001">
    <property type="protein sequence ID" value="RQT21573.1"/>
    <property type="molecule type" value="Genomic_DNA"/>
</dbReference>
<dbReference type="PANTHER" id="PTHR34501">
    <property type="entry name" value="PROTEIN YDDL-RELATED"/>
    <property type="match status" value="1"/>
</dbReference>
<keyword evidence="7" id="KW-0406">Ion transport</keyword>
<evidence type="ECO:0000313" key="14">
    <source>
        <dbReference type="Proteomes" id="UP000238655"/>
    </source>
</evidence>
<dbReference type="Proteomes" id="UP000238655">
    <property type="component" value="Chromosome 1"/>
</dbReference>
<dbReference type="AlphaFoldDB" id="A0A2S5DR92"/>
<dbReference type="GO" id="GO:0009279">
    <property type="term" value="C:cell outer membrane"/>
    <property type="evidence" value="ECO:0007669"/>
    <property type="project" value="UniProtKB-SubCell"/>
</dbReference>
<dbReference type="PANTHER" id="PTHR34501:SF9">
    <property type="entry name" value="MAJOR OUTER MEMBRANE PROTEIN P.IA"/>
    <property type="match status" value="1"/>
</dbReference>
<dbReference type="Pfam" id="PF13609">
    <property type="entry name" value="Porin_4"/>
    <property type="match status" value="1"/>
</dbReference>
<reference evidence="13 15" key="2">
    <citation type="submission" date="2018-08" db="EMBL/GenBank/DDBJ databases">
        <title>Comparative analysis of Burkholderia isolates from Puerto Rico.</title>
        <authorList>
            <person name="Hall C."/>
            <person name="Sahl J."/>
            <person name="Wagner D."/>
        </authorList>
    </citation>
    <scope>NUCLEOTIDE SEQUENCE [LARGE SCALE GENOMIC DNA]</scope>
    <source>
        <strain evidence="13 15">Bp9025</strain>
    </source>
</reference>
<feature type="domain" description="Porin" evidence="11">
    <location>
        <begin position="3"/>
        <end position="319"/>
    </location>
</feature>
<dbReference type="InterPro" id="IPR033900">
    <property type="entry name" value="Gram_neg_porin_domain"/>
</dbReference>
<keyword evidence="9" id="KW-0472">Membrane</keyword>
<reference evidence="12 14" key="1">
    <citation type="submission" date="2018-01" db="EMBL/GenBank/DDBJ databases">
        <title>Successful Treatment of Persistent Burkholderia cepacia Bacteremia with Ceftazidime-Avibactam.</title>
        <authorList>
            <person name="Tamma P."/>
            <person name="Fan Y."/>
            <person name="Bergman Y."/>
            <person name="Sick-Samuels A."/>
            <person name="Hsu A."/>
            <person name="Timp W."/>
            <person name="Simner P."/>
        </authorList>
    </citation>
    <scope>NUCLEOTIDE SEQUENCE [LARGE SCALE GENOMIC DNA]</scope>
    <source>
        <strain evidence="12 14">170816</strain>
    </source>
</reference>
<evidence type="ECO:0000256" key="1">
    <source>
        <dbReference type="ARBA" id="ARBA00004571"/>
    </source>
</evidence>
<dbReference type="Gene3D" id="2.40.160.10">
    <property type="entry name" value="Porin"/>
    <property type="match status" value="1"/>
</dbReference>
<keyword evidence="4" id="KW-1134">Transmembrane beta strand</keyword>
<dbReference type="CDD" id="cd00342">
    <property type="entry name" value="gram_neg_porins"/>
    <property type="match status" value="1"/>
</dbReference>
<dbReference type="InterPro" id="IPR050298">
    <property type="entry name" value="Gram-neg_bact_OMP"/>
</dbReference>
<evidence type="ECO:0000256" key="4">
    <source>
        <dbReference type="ARBA" id="ARBA00022452"/>
    </source>
</evidence>
<dbReference type="GO" id="GO:0015288">
    <property type="term" value="F:porin activity"/>
    <property type="evidence" value="ECO:0007669"/>
    <property type="project" value="UniProtKB-KW"/>
</dbReference>
<comment type="subunit">
    <text evidence="2">Homotrimer.</text>
</comment>
<dbReference type="Proteomes" id="UP000277921">
    <property type="component" value="Unassembled WGS sequence"/>
</dbReference>
<comment type="caution">
    <text evidence="12">The sequence shown here is derived from an EMBL/GenBank/DDBJ whole genome shotgun (WGS) entry which is preliminary data.</text>
</comment>
<evidence type="ECO:0000256" key="6">
    <source>
        <dbReference type="ARBA" id="ARBA00022729"/>
    </source>
</evidence>
<proteinExistence type="predicted"/>
<keyword evidence="6" id="KW-0732">Signal</keyword>
<dbReference type="GO" id="GO:0006811">
    <property type="term" value="P:monoatomic ion transport"/>
    <property type="evidence" value="ECO:0007669"/>
    <property type="project" value="UniProtKB-KW"/>
</dbReference>
<gene>
    <name evidence="12" type="ORF">C3743_14810</name>
    <name evidence="13" type="ORF">DF051_01675</name>
</gene>
<evidence type="ECO:0000313" key="15">
    <source>
        <dbReference type="Proteomes" id="UP000277921"/>
    </source>
</evidence>
<protein>
    <submittedName>
        <fullName evidence="12">Porin</fullName>
    </submittedName>
</protein>
<accession>A0A2S5DR92</accession>
<evidence type="ECO:0000259" key="11">
    <source>
        <dbReference type="Pfam" id="PF13609"/>
    </source>
</evidence>
<evidence type="ECO:0000256" key="5">
    <source>
        <dbReference type="ARBA" id="ARBA00022692"/>
    </source>
</evidence>
<keyword evidence="3" id="KW-0813">Transport</keyword>
<dbReference type="SUPFAM" id="SSF56935">
    <property type="entry name" value="Porins"/>
    <property type="match status" value="1"/>
</dbReference>
<evidence type="ECO:0000256" key="10">
    <source>
        <dbReference type="ARBA" id="ARBA00023237"/>
    </source>
</evidence>
<evidence type="ECO:0000256" key="7">
    <source>
        <dbReference type="ARBA" id="ARBA00023065"/>
    </source>
</evidence>
<sequence length="351" mass="37124">MAVALAMVSCHVHAQSSVTLFGLVDNGISYVSNSGGKALVQAMSGIQAPNLIGIRTVEDLGGGFQALVFMASQPDINSGTVRGGALSGRESYVGIVTPYGTVTLGRQFDYMFDNLSLHRWGHEISYVSLYQLPGGPFSKLGAALGTFDYTRTAGGGATPNAIKFTSAYYGGFRFGALYGFSNIAGQTGSNSLSSFGVSYDNGPLRLDAAYTYSKEEGIDNGHLGIRNAGAGGRYTFGDFALDALYVNTRNTLTGAHVDTYEIGGLYRFAPDFFAYANYLYAKGNRQLTGNHSNQAGITLDYLLSKKTDVYMSAVYQQASGGEDVIASVCGTFTASSGARQGVLRVGVRTVF</sequence>
<evidence type="ECO:0000256" key="2">
    <source>
        <dbReference type="ARBA" id="ARBA00011233"/>
    </source>
</evidence>
<dbReference type="EMBL" id="PQVP01000002">
    <property type="protein sequence ID" value="POZ81597.1"/>
    <property type="molecule type" value="Genomic_DNA"/>
</dbReference>
<keyword evidence="5" id="KW-0812">Transmembrane</keyword>
<name>A0A2S5DR92_9BURK</name>
<keyword evidence="10" id="KW-0998">Cell outer membrane</keyword>
<dbReference type="GO" id="GO:0046930">
    <property type="term" value="C:pore complex"/>
    <property type="evidence" value="ECO:0007669"/>
    <property type="project" value="UniProtKB-KW"/>
</dbReference>
<evidence type="ECO:0000313" key="12">
    <source>
        <dbReference type="EMBL" id="POZ81597.1"/>
    </source>
</evidence>
<evidence type="ECO:0000313" key="13">
    <source>
        <dbReference type="EMBL" id="RQT21573.1"/>
    </source>
</evidence>
<evidence type="ECO:0000256" key="3">
    <source>
        <dbReference type="ARBA" id="ARBA00022448"/>
    </source>
</evidence>
<evidence type="ECO:0000256" key="8">
    <source>
        <dbReference type="ARBA" id="ARBA00023114"/>
    </source>
</evidence>
<keyword evidence="8" id="KW-0626">Porin</keyword>
<evidence type="ECO:0000256" key="9">
    <source>
        <dbReference type="ARBA" id="ARBA00023136"/>
    </source>
</evidence>
<organism evidence="12 14">
    <name type="scientific">Burkholderia contaminans</name>
    <dbReference type="NCBI Taxonomy" id="488447"/>
    <lineage>
        <taxon>Bacteria</taxon>
        <taxon>Pseudomonadati</taxon>
        <taxon>Pseudomonadota</taxon>
        <taxon>Betaproteobacteria</taxon>
        <taxon>Burkholderiales</taxon>
        <taxon>Burkholderiaceae</taxon>
        <taxon>Burkholderia</taxon>
        <taxon>Burkholderia cepacia complex</taxon>
    </lineage>
</organism>
<comment type="subcellular location">
    <subcellularLocation>
        <location evidence="1">Cell outer membrane</location>
        <topology evidence="1">Multi-pass membrane protein</topology>
    </subcellularLocation>
</comment>